<dbReference type="GO" id="GO:1990404">
    <property type="term" value="F:NAD+-protein mono-ADP-ribosyltransferase activity"/>
    <property type="evidence" value="ECO:0007669"/>
    <property type="project" value="TreeGrafter"/>
</dbReference>
<dbReference type="SUPFAM" id="SSF56399">
    <property type="entry name" value="ADP-ribosylation"/>
    <property type="match status" value="1"/>
</dbReference>
<dbReference type="EMBL" id="FN649749">
    <property type="protein sequence ID" value="CBJ25893.1"/>
    <property type="molecule type" value="Genomic_DNA"/>
</dbReference>
<dbReference type="InParanoid" id="D7FMJ6"/>
<protein>
    <recommendedName>
        <fullName evidence="2">PARP catalytic domain-containing protein</fullName>
    </recommendedName>
</protein>
<proteinExistence type="predicted"/>
<evidence type="ECO:0000256" key="1">
    <source>
        <dbReference type="SAM" id="MobiDB-lite"/>
    </source>
</evidence>
<dbReference type="AlphaFoldDB" id="D7FMJ6"/>
<feature type="compositionally biased region" description="Polar residues" evidence="1">
    <location>
        <begin position="1"/>
        <end position="11"/>
    </location>
</feature>
<sequence>MGSACSSQDASQEPGGWATTSGYMMGQTQSGSASARRQGQFKKCQLPGCSNPVHVDRKSNKVFDHCCRGHAIQHQNPPQPASQSAADISDFQQPCLLPGCGLTGSVDKTTGVSYDYCSKAHAIEAAMRMSGVAPKMGSTTTTIDHSGLRAPSSGGDTFLPPCKHSGCTRPCAADAKTGRIHGVCQTHYSGAANSTTYIVAGRTSAASSTQAPARAAMGGTVGIIKISSIAQAAPPPPSASSASGRLTRPSAVSSGQCQLDGCAKLSAINTSTGERYDFCSRQHAQQAKNSGKAGPFNGGGAFLAVPGPAVCMLLGCAKPQAPGYDHCCKDHALAARKYIPMCTLRGCAKDAWFDPKRNQYSSYCGRAHRNEGERVLQEMTGGSGGSGFRLQELDRSHQKYESVKTQFTSKWQKGNVPTVENIFLIKMPMGVVDKYLAYKNRVGNERRRFHGTSRASDCDFFTGSKKQPCSSRTCVACNICMVGFKLVGTTKKSYARYGRGLYFSSVSGKSNDYADGSEQRRNGARYRTMFLCNVAVGKAKVTEAVDLPDDQCPGKGFDSVVGNKGANLNHDETVVYDEAAAIPSYMIVYRM</sequence>
<feature type="region of interest" description="Disordered" evidence="1">
    <location>
        <begin position="1"/>
        <end position="36"/>
    </location>
</feature>
<evidence type="ECO:0000259" key="2">
    <source>
        <dbReference type="Pfam" id="PF00644"/>
    </source>
</evidence>
<evidence type="ECO:0000313" key="4">
    <source>
        <dbReference type="Proteomes" id="UP000002630"/>
    </source>
</evidence>
<dbReference type="GO" id="GO:0003950">
    <property type="term" value="F:NAD+ poly-ADP-ribosyltransferase activity"/>
    <property type="evidence" value="ECO:0007669"/>
    <property type="project" value="InterPro"/>
</dbReference>
<gene>
    <name evidence="3" type="ORF">Esi_0017_0058</name>
</gene>
<reference evidence="3 4" key="1">
    <citation type="journal article" date="2010" name="Nature">
        <title>The Ectocarpus genome and the independent evolution of multicellularity in brown algae.</title>
        <authorList>
            <person name="Cock J.M."/>
            <person name="Sterck L."/>
            <person name="Rouze P."/>
            <person name="Scornet D."/>
            <person name="Allen A.E."/>
            <person name="Amoutzias G."/>
            <person name="Anthouard V."/>
            <person name="Artiguenave F."/>
            <person name="Aury J.M."/>
            <person name="Badger J.H."/>
            <person name="Beszteri B."/>
            <person name="Billiau K."/>
            <person name="Bonnet E."/>
            <person name="Bothwell J.H."/>
            <person name="Bowler C."/>
            <person name="Boyen C."/>
            <person name="Brownlee C."/>
            <person name="Carrano C.J."/>
            <person name="Charrier B."/>
            <person name="Cho G.Y."/>
            <person name="Coelho S.M."/>
            <person name="Collen J."/>
            <person name="Corre E."/>
            <person name="Da Silva C."/>
            <person name="Delage L."/>
            <person name="Delaroque N."/>
            <person name="Dittami S.M."/>
            <person name="Doulbeau S."/>
            <person name="Elias M."/>
            <person name="Farnham G."/>
            <person name="Gachon C.M."/>
            <person name="Gschloessl B."/>
            <person name="Heesch S."/>
            <person name="Jabbari K."/>
            <person name="Jubin C."/>
            <person name="Kawai H."/>
            <person name="Kimura K."/>
            <person name="Kloareg B."/>
            <person name="Kupper F.C."/>
            <person name="Lang D."/>
            <person name="Le Bail A."/>
            <person name="Leblanc C."/>
            <person name="Lerouge P."/>
            <person name="Lohr M."/>
            <person name="Lopez P.J."/>
            <person name="Martens C."/>
            <person name="Maumus F."/>
            <person name="Michel G."/>
            <person name="Miranda-Saavedra D."/>
            <person name="Morales J."/>
            <person name="Moreau H."/>
            <person name="Motomura T."/>
            <person name="Nagasato C."/>
            <person name="Napoli C.A."/>
            <person name="Nelson D.R."/>
            <person name="Nyvall-Collen P."/>
            <person name="Peters A.F."/>
            <person name="Pommier C."/>
            <person name="Potin P."/>
            <person name="Poulain J."/>
            <person name="Quesneville H."/>
            <person name="Read B."/>
            <person name="Rensing S.A."/>
            <person name="Ritter A."/>
            <person name="Rousvoal S."/>
            <person name="Samanta M."/>
            <person name="Samson G."/>
            <person name="Schroeder D.C."/>
            <person name="Segurens B."/>
            <person name="Strittmatter M."/>
            <person name="Tonon T."/>
            <person name="Tregear J.W."/>
            <person name="Valentin K."/>
            <person name="von Dassow P."/>
            <person name="Yamagishi T."/>
            <person name="Van de Peer Y."/>
            <person name="Wincker P."/>
        </authorList>
    </citation>
    <scope>NUCLEOTIDE SEQUENCE [LARGE SCALE GENOMIC DNA]</scope>
    <source>
        <strain evidence="4">Ec32 / CCAP1310/4</strain>
    </source>
</reference>
<organism evidence="3 4">
    <name type="scientific">Ectocarpus siliculosus</name>
    <name type="common">Brown alga</name>
    <name type="synonym">Conferva siliculosa</name>
    <dbReference type="NCBI Taxonomy" id="2880"/>
    <lineage>
        <taxon>Eukaryota</taxon>
        <taxon>Sar</taxon>
        <taxon>Stramenopiles</taxon>
        <taxon>Ochrophyta</taxon>
        <taxon>PX clade</taxon>
        <taxon>Phaeophyceae</taxon>
        <taxon>Ectocarpales</taxon>
        <taxon>Ectocarpaceae</taxon>
        <taxon>Ectocarpus</taxon>
    </lineage>
</organism>
<keyword evidence="4" id="KW-1185">Reference proteome</keyword>
<accession>D7FMJ6</accession>
<dbReference type="Gene3D" id="3.90.228.10">
    <property type="match status" value="1"/>
</dbReference>
<dbReference type="Proteomes" id="UP000002630">
    <property type="component" value="Linkage Group LG24"/>
</dbReference>
<dbReference type="OrthoDB" id="9514740at2759"/>
<name>D7FMJ6_ECTSI</name>
<dbReference type="Pfam" id="PF00644">
    <property type="entry name" value="PARP"/>
    <property type="match status" value="1"/>
</dbReference>
<feature type="compositionally biased region" description="Polar residues" evidence="1">
    <location>
        <begin position="18"/>
        <end position="36"/>
    </location>
</feature>
<dbReference type="PANTHER" id="PTHR45740">
    <property type="entry name" value="POLY [ADP-RIBOSE] POLYMERASE"/>
    <property type="match status" value="1"/>
</dbReference>
<dbReference type="PANTHER" id="PTHR45740:SF2">
    <property type="entry name" value="POLY [ADP-RIBOSE] POLYMERASE"/>
    <property type="match status" value="1"/>
</dbReference>
<dbReference type="InterPro" id="IPR051712">
    <property type="entry name" value="ARTD-AVP"/>
</dbReference>
<feature type="domain" description="PARP catalytic" evidence="2">
    <location>
        <begin position="471"/>
        <end position="583"/>
    </location>
</feature>
<dbReference type="GO" id="GO:0005634">
    <property type="term" value="C:nucleus"/>
    <property type="evidence" value="ECO:0007669"/>
    <property type="project" value="TreeGrafter"/>
</dbReference>
<dbReference type="EMBL" id="FN648214">
    <property type="protein sequence ID" value="CBJ25893.1"/>
    <property type="molecule type" value="Genomic_DNA"/>
</dbReference>
<dbReference type="InterPro" id="IPR012317">
    <property type="entry name" value="Poly(ADP-ribose)pol_cat_dom"/>
</dbReference>
<dbReference type="eggNOG" id="ENOG502S7VA">
    <property type="taxonomic scope" value="Eukaryota"/>
</dbReference>
<evidence type="ECO:0000313" key="3">
    <source>
        <dbReference type="EMBL" id="CBJ25893.1"/>
    </source>
</evidence>